<dbReference type="EMBL" id="CAJVPQ010013413">
    <property type="protein sequence ID" value="CAG8735725.1"/>
    <property type="molecule type" value="Genomic_DNA"/>
</dbReference>
<keyword evidence="2" id="KW-1185">Reference proteome</keyword>
<dbReference type="OrthoDB" id="2444707at2759"/>
<dbReference type="AlphaFoldDB" id="A0A9N9II25"/>
<comment type="caution">
    <text evidence="1">The sequence shown here is derived from an EMBL/GenBank/DDBJ whole genome shotgun (WGS) entry which is preliminary data.</text>
</comment>
<evidence type="ECO:0000313" key="1">
    <source>
        <dbReference type="EMBL" id="CAG8735725.1"/>
    </source>
</evidence>
<evidence type="ECO:0000313" key="2">
    <source>
        <dbReference type="Proteomes" id="UP000789570"/>
    </source>
</evidence>
<gene>
    <name evidence="1" type="ORF">FCALED_LOCUS15291</name>
</gene>
<organism evidence="1 2">
    <name type="scientific">Funneliformis caledonium</name>
    <dbReference type="NCBI Taxonomy" id="1117310"/>
    <lineage>
        <taxon>Eukaryota</taxon>
        <taxon>Fungi</taxon>
        <taxon>Fungi incertae sedis</taxon>
        <taxon>Mucoromycota</taxon>
        <taxon>Glomeromycotina</taxon>
        <taxon>Glomeromycetes</taxon>
        <taxon>Glomerales</taxon>
        <taxon>Glomeraceae</taxon>
        <taxon>Funneliformis</taxon>
    </lineage>
</organism>
<name>A0A9N9II25_9GLOM</name>
<protein>
    <submittedName>
        <fullName evidence="1">15335_t:CDS:1</fullName>
    </submittedName>
</protein>
<feature type="non-terminal residue" evidence="1">
    <location>
        <position position="1"/>
    </location>
</feature>
<reference evidence="1" key="1">
    <citation type="submission" date="2021-06" db="EMBL/GenBank/DDBJ databases">
        <authorList>
            <person name="Kallberg Y."/>
            <person name="Tangrot J."/>
            <person name="Rosling A."/>
        </authorList>
    </citation>
    <scope>NUCLEOTIDE SEQUENCE</scope>
    <source>
        <strain evidence="1">UK204</strain>
    </source>
</reference>
<dbReference type="Proteomes" id="UP000789570">
    <property type="component" value="Unassembled WGS sequence"/>
</dbReference>
<accession>A0A9N9II25</accession>
<feature type="non-terminal residue" evidence="1">
    <location>
        <position position="52"/>
    </location>
</feature>
<proteinExistence type="predicted"/>
<sequence>RKQSSLSNELILGLRSITASNLSWRDPLASRVISDDSGLVQNLPQKIQNTFL</sequence>